<dbReference type="OrthoDB" id="9812289at2"/>
<dbReference type="AlphaFoldDB" id="A0A318TPP3"/>
<accession>A0A318TPP3</accession>
<keyword evidence="3" id="KW-1185">Reference proteome</keyword>
<dbReference type="InterPro" id="IPR016181">
    <property type="entry name" value="Acyl_CoA_acyltransferase"/>
</dbReference>
<reference evidence="2 3" key="1">
    <citation type="submission" date="2018-06" db="EMBL/GenBank/DDBJ databases">
        <title>Genomic Encyclopedia of Archaeal and Bacterial Type Strains, Phase II (KMG-II): from individual species to whole genera.</title>
        <authorList>
            <person name="Goeker M."/>
        </authorList>
    </citation>
    <scope>NUCLEOTIDE SEQUENCE [LARGE SCALE GENOMIC DNA]</scope>
    <source>
        <strain evidence="2 3">KACC 16626</strain>
    </source>
</reference>
<evidence type="ECO:0000313" key="2">
    <source>
        <dbReference type="EMBL" id="PYF06832.1"/>
    </source>
</evidence>
<name>A0A318TPP3_9BACL</name>
<organism evidence="2 3">
    <name type="scientific">Ureibacillus chungkukjangi</name>
    <dbReference type="NCBI Taxonomy" id="1202712"/>
    <lineage>
        <taxon>Bacteria</taxon>
        <taxon>Bacillati</taxon>
        <taxon>Bacillota</taxon>
        <taxon>Bacilli</taxon>
        <taxon>Bacillales</taxon>
        <taxon>Caryophanaceae</taxon>
        <taxon>Ureibacillus</taxon>
    </lineage>
</organism>
<dbReference type="PROSITE" id="PS51186">
    <property type="entry name" value="GNAT"/>
    <property type="match status" value="1"/>
</dbReference>
<comment type="caution">
    <text evidence="2">The sequence shown here is derived from an EMBL/GenBank/DDBJ whole genome shotgun (WGS) entry which is preliminary data.</text>
</comment>
<dbReference type="Proteomes" id="UP000247416">
    <property type="component" value="Unassembled WGS sequence"/>
</dbReference>
<evidence type="ECO:0000259" key="1">
    <source>
        <dbReference type="PROSITE" id="PS51186"/>
    </source>
</evidence>
<dbReference type="InterPro" id="IPR000182">
    <property type="entry name" value="GNAT_dom"/>
</dbReference>
<dbReference type="EMBL" id="QJTJ01000007">
    <property type="protein sequence ID" value="PYF06832.1"/>
    <property type="molecule type" value="Genomic_DNA"/>
</dbReference>
<dbReference type="Gene3D" id="3.40.630.30">
    <property type="match status" value="1"/>
</dbReference>
<dbReference type="CDD" id="cd04301">
    <property type="entry name" value="NAT_SF"/>
    <property type="match status" value="1"/>
</dbReference>
<sequence length="151" mass="17481">MEYNIFDSIPDTNILNEILNLHVAIFGDSDDLITKMSSKSKLLIITARDGERVVGYKMGYEITNDKFYSWLGGVNLLYRNQGIAASLMEMQHRYLKNSGYNIVQTKTMNKWRGMLILNIKNGFDIIETYTDENGLHKIVLEKNLQTFMEEE</sequence>
<dbReference type="SUPFAM" id="SSF55729">
    <property type="entry name" value="Acyl-CoA N-acyltransferases (Nat)"/>
    <property type="match status" value="1"/>
</dbReference>
<gene>
    <name evidence="2" type="ORF">BJ095_10767</name>
</gene>
<protein>
    <recommendedName>
        <fullName evidence="1">N-acetyltransferase domain-containing protein</fullName>
    </recommendedName>
</protein>
<proteinExistence type="predicted"/>
<dbReference type="GO" id="GO:0016747">
    <property type="term" value="F:acyltransferase activity, transferring groups other than amino-acyl groups"/>
    <property type="evidence" value="ECO:0007669"/>
    <property type="project" value="InterPro"/>
</dbReference>
<evidence type="ECO:0000313" key="3">
    <source>
        <dbReference type="Proteomes" id="UP000247416"/>
    </source>
</evidence>
<dbReference type="RefSeq" id="WP_107934471.1">
    <property type="nucleotide sequence ID" value="NZ_PYWJ01000009.1"/>
</dbReference>
<feature type="domain" description="N-acetyltransferase" evidence="1">
    <location>
        <begin position="3"/>
        <end position="145"/>
    </location>
</feature>